<evidence type="ECO:0000256" key="7">
    <source>
        <dbReference type="SAM" id="SignalP"/>
    </source>
</evidence>
<evidence type="ECO:0000256" key="2">
    <source>
        <dbReference type="ARBA" id="ARBA00008387"/>
    </source>
</evidence>
<dbReference type="Gene3D" id="2.130.10.10">
    <property type="entry name" value="YVTN repeat-like/Quinoprotein amine dehydrogenase"/>
    <property type="match status" value="1"/>
</dbReference>
<comment type="caution">
    <text evidence="9">The sequence shown here is derived from an EMBL/GenBank/DDBJ whole genome shotgun (WGS) entry which is preliminary data.</text>
</comment>
<gene>
    <name evidence="9" type="ORF">EV678_1503</name>
</gene>
<evidence type="ECO:0000256" key="6">
    <source>
        <dbReference type="ARBA" id="ARBA00023263"/>
    </source>
</evidence>
<evidence type="ECO:0000256" key="4">
    <source>
        <dbReference type="ARBA" id="ARBA00022723"/>
    </source>
</evidence>
<protein>
    <submittedName>
        <fullName evidence="9">Type IV pilus assembly protein PilY1</fullName>
    </submittedName>
</protein>
<reference evidence="9 10" key="1">
    <citation type="submission" date="2019-02" db="EMBL/GenBank/DDBJ databases">
        <title>Genomic Encyclopedia of Type Strains, Phase IV (KMG-IV): sequencing the most valuable type-strain genomes for metagenomic binning, comparative biology and taxonomic classification.</title>
        <authorList>
            <person name="Goeker M."/>
        </authorList>
    </citation>
    <scope>NUCLEOTIDE SEQUENCE [LARGE SCALE GENOMIC DNA]</scope>
    <source>
        <strain evidence="9 10">DSM 21223</strain>
    </source>
</reference>
<dbReference type="Proteomes" id="UP000292136">
    <property type="component" value="Unassembled WGS sequence"/>
</dbReference>
<dbReference type="SUPFAM" id="SSF50998">
    <property type="entry name" value="Quinoprotein alcohol dehydrogenase-like"/>
    <property type="match status" value="1"/>
</dbReference>
<feature type="signal peptide" evidence="7">
    <location>
        <begin position="1"/>
        <end position="31"/>
    </location>
</feature>
<dbReference type="InterPro" id="IPR011047">
    <property type="entry name" value="Quinoprotein_ADH-like_sf"/>
</dbReference>
<organism evidence="9 10">
    <name type="scientific">Azospira oryzae</name>
    <dbReference type="NCBI Taxonomy" id="146939"/>
    <lineage>
        <taxon>Bacteria</taxon>
        <taxon>Pseudomonadati</taxon>
        <taxon>Pseudomonadota</taxon>
        <taxon>Betaproteobacteria</taxon>
        <taxon>Rhodocyclales</taxon>
        <taxon>Rhodocyclaceae</taxon>
        <taxon>Azospira</taxon>
    </lineage>
</organism>
<dbReference type="RefSeq" id="WP_130459044.1">
    <property type="nucleotide sequence ID" value="NZ_SHKM01000001.1"/>
</dbReference>
<keyword evidence="3" id="KW-1029">Fimbrium biogenesis</keyword>
<dbReference type="Pfam" id="PF05567">
    <property type="entry name" value="T4P_PilY1"/>
    <property type="match status" value="1"/>
</dbReference>
<accession>A0ABY0IUT0</accession>
<dbReference type="InterPro" id="IPR015943">
    <property type="entry name" value="WD40/YVTN_repeat-like_dom_sf"/>
</dbReference>
<evidence type="ECO:0000256" key="3">
    <source>
        <dbReference type="ARBA" id="ARBA00022558"/>
    </source>
</evidence>
<feature type="domain" description="PilY1 beta-propeller" evidence="8">
    <location>
        <begin position="713"/>
        <end position="961"/>
    </location>
</feature>
<evidence type="ECO:0000256" key="5">
    <source>
        <dbReference type="ARBA" id="ARBA00022837"/>
    </source>
</evidence>
<keyword evidence="6" id="KW-0281">Fimbrium</keyword>
<comment type="similarity">
    <text evidence="2">Belongs to the PilY1 family.</text>
</comment>
<keyword evidence="4" id="KW-0479">Metal-binding</keyword>
<evidence type="ECO:0000313" key="9">
    <source>
        <dbReference type="EMBL" id="RZT90683.1"/>
    </source>
</evidence>
<evidence type="ECO:0000256" key="1">
    <source>
        <dbReference type="ARBA" id="ARBA00004561"/>
    </source>
</evidence>
<keyword evidence="10" id="KW-1185">Reference proteome</keyword>
<comment type="subcellular location">
    <subcellularLocation>
        <location evidence="1">Fimbrium</location>
    </subcellularLocation>
</comment>
<sequence>MKKSPVLSPSVRLLALALGYTLIATPTGIGAAETPLADIPLANATTENILPNIYFILDNSGSMDWDYMPDYVNGSYCRSTGTSLTSCTNGDAPYYLSAFNRVYYNPMVNYTPPKNADNSDKTNYTTWTNVPYDGYGIQSGSSINLVTNYPERVACKNGWDDVNGSNCVSQIDGANAYSYPNGTYSNIKTRYGGPFYYTATVEWCSAQESSGPRFGKAGTCQAQKSSTYRYVRYSNWKRVSIVPSTTSYPGPNGTTRTYAQEMTNFANWHAWYRTRMQMTKTAVGQAFADIRGTPNASDPLDKNYFHARVGFSTISDKGATDSNTFLAINNFDTTQKNTWFTRLYKGDPTVSTPLRGALAKAGRIYAGKLGADPIQYSCQRNFTILSTDGYWNTNDETSTYGPTKEDGKTAVGDQDGVATATRPSFDALKKSSTLADVAYYYYHTDLRTDMPNNVPPAGTKLEEDDVATHQHMTTFTIGLGVDGNLTYQDGYKTATSGAYYDIKQGTKNWPDPLDASDEDRIDDLWHAAVNGRGTYFSARNPEALVNGLASALGAMEASSGSGAAAATSALEPTAGDNYIYVANYRTVAWEGELSAYTIDLSTGNISANATWKASPQLNSKIPAVGNTDTRAIYTSSGSTLKALEWANLTAAQKAYFDNTKLSQYLDWSAADKSTATGELMLNYVRGHNRYEDQERDVAFGSYNRLYRDRSTVLGDIVHGQPVYVQTPSLEFLDAGYAEFKAAQAGRTGMVYVGANDGMLHAFDAATGAESWAYVPPMIIKDLWRLADKDYATNHRYFVDGPIIVTDAFVTGSWKTILIGGLGKGGRGYYALDITTPSAPKVLWTFSADDNPNMGYSYGSPLVSKVDGRWVALLPSGYNNIPEGSNYPTADGKGYIFMVDAGTGALIKTLSTNTGSSGNPSGLGRINVKADDFAKDNTAVAAYGGDLFGNMWRFDLSAGTVSPIMTLGSSQAITAAPEIGEIDGKTVLFFGTGRYLGQDDLDNPASQSFYAVKDDGTSTISRGSMVAKVANGTEVGGPEVNWNIHGGWYLDLPMGKERVYLNAQLFFGTVMFSSIVPEASACQPGGSSQLYFLDYKSGGGVDGGRAIYTFTSPIVGLTVIKLPGGTPKVFTITADGNLKGGAMTLPISTGNGGGNLSGNRMMWRELAN</sequence>
<keyword evidence="5" id="KW-0106">Calcium</keyword>
<keyword evidence="7" id="KW-0732">Signal</keyword>
<evidence type="ECO:0000259" key="8">
    <source>
        <dbReference type="Pfam" id="PF05567"/>
    </source>
</evidence>
<feature type="chain" id="PRO_5046917618" evidence="7">
    <location>
        <begin position="32"/>
        <end position="1167"/>
    </location>
</feature>
<dbReference type="EMBL" id="SHKM01000001">
    <property type="protein sequence ID" value="RZT90683.1"/>
    <property type="molecule type" value="Genomic_DNA"/>
</dbReference>
<proteinExistence type="inferred from homology"/>
<name>A0ABY0IUT0_9RHOO</name>
<dbReference type="SMART" id="SM00564">
    <property type="entry name" value="PQQ"/>
    <property type="match status" value="3"/>
</dbReference>
<dbReference type="InterPro" id="IPR018391">
    <property type="entry name" value="PQQ_b-propeller_rpt"/>
</dbReference>
<evidence type="ECO:0000313" key="10">
    <source>
        <dbReference type="Proteomes" id="UP000292136"/>
    </source>
</evidence>
<dbReference type="InterPro" id="IPR008707">
    <property type="entry name" value="B-propeller_PilY1"/>
</dbReference>